<evidence type="ECO:0000256" key="4">
    <source>
        <dbReference type="ARBA" id="ARBA00022723"/>
    </source>
</evidence>
<keyword evidence="2" id="KW-0575">Peroxidase</keyword>
<keyword evidence="12" id="KW-1185">Reference proteome</keyword>
<dbReference type="InterPro" id="IPR006314">
    <property type="entry name" value="Dyp_peroxidase"/>
</dbReference>
<feature type="domain" description="Dyp-type peroxidase C-terminal" evidence="10">
    <location>
        <begin position="219"/>
        <end position="388"/>
    </location>
</feature>
<keyword evidence="9" id="KW-1133">Transmembrane helix</keyword>
<evidence type="ECO:0000256" key="5">
    <source>
        <dbReference type="ARBA" id="ARBA00022729"/>
    </source>
</evidence>
<evidence type="ECO:0000313" key="12">
    <source>
        <dbReference type="Proteomes" id="UP001501803"/>
    </source>
</evidence>
<dbReference type="PANTHER" id="PTHR30521:SF4">
    <property type="entry name" value="DEFERROCHELATASE"/>
    <property type="match status" value="1"/>
</dbReference>
<keyword evidence="9" id="KW-0812">Transmembrane</keyword>
<evidence type="ECO:0000256" key="3">
    <source>
        <dbReference type="ARBA" id="ARBA00022617"/>
    </source>
</evidence>
<evidence type="ECO:0000256" key="6">
    <source>
        <dbReference type="ARBA" id="ARBA00023002"/>
    </source>
</evidence>
<evidence type="ECO:0000313" key="11">
    <source>
        <dbReference type="EMBL" id="GAA3896184.1"/>
    </source>
</evidence>
<keyword evidence="7" id="KW-0408">Iron</keyword>
<dbReference type="SUPFAM" id="SSF54909">
    <property type="entry name" value="Dimeric alpha+beta barrel"/>
    <property type="match status" value="1"/>
</dbReference>
<evidence type="ECO:0000256" key="7">
    <source>
        <dbReference type="ARBA" id="ARBA00023004"/>
    </source>
</evidence>
<feature type="transmembrane region" description="Helical" evidence="9">
    <location>
        <begin position="22"/>
        <end position="43"/>
    </location>
</feature>
<dbReference type="NCBIfam" id="TIGR01413">
    <property type="entry name" value="Dyp_perox_fam"/>
    <property type="match status" value="1"/>
</dbReference>
<keyword evidence="4" id="KW-0479">Metal-binding</keyword>
<dbReference type="Pfam" id="PF20628">
    <property type="entry name" value="Dyp_perox_C"/>
    <property type="match status" value="1"/>
</dbReference>
<dbReference type="PROSITE" id="PS51318">
    <property type="entry name" value="TAT"/>
    <property type="match status" value="1"/>
</dbReference>
<gene>
    <name evidence="11" type="primary">efeB_2</name>
    <name evidence="11" type="ORF">GCM10022381_42060</name>
</gene>
<accession>A0ABP7L752</accession>
<keyword evidence="6" id="KW-0560">Oxidoreductase</keyword>
<keyword evidence="9" id="KW-0472">Membrane</keyword>
<name>A0ABP7L752_9MICO</name>
<evidence type="ECO:0000256" key="9">
    <source>
        <dbReference type="SAM" id="Phobius"/>
    </source>
</evidence>
<dbReference type="InterPro" id="IPR011008">
    <property type="entry name" value="Dimeric_a/b-barrel"/>
</dbReference>
<evidence type="ECO:0000256" key="2">
    <source>
        <dbReference type="ARBA" id="ARBA00022559"/>
    </source>
</evidence>
<sequence>MTGSNGETAARKRTATGLTRRALLLGTGAAAGALGTTAIWSAASPAHQAGPPAAAAPDAAAVLHGAPVAAVGAHQSGITRPSIPQGHCIVAVAELDTDSLESSLRALGEQILRITDPAHPDLALFPDGPGDLTVAVGLGPRALAATRHPSLQSAVALPVFRGDEALPADRLGGDIFLSVNASDPAVLEPALASLTGVIAGYHALWSDFGFRAASDDDVSRNPFGYHDGIIVPRTAADLAENVWISDGALAGGTICVIRRFSLDTVGFRALPADRRDAVIGRRQASGVPLSGGERGDAVNLSAKADTGELLVPARAHSRAAHPSFTGSGLMLRRSYAYRASDTDHGLVFIAFQREAATFSRTQLRLDEVDDLMGFATPTATGAFAILPGMDAGSPMGFSLFQ</sequence>
<comment type="cofactor">
    <cofactor evidence="1">
        <name>heme b</name>
        <dbReference type="ChEBI" id="CHEBI:60344"/>
    </cofactor>
</comment>
<dbReference type="Proteomes" id="UP001501803">
    <property type="component" value="Unassembled WGS sequence"/>
</dbReference>
<comment type="caution">
    <text evidence="11">The sequence shown here is derived from an EMBL/GenBank/DDBJ whole genome shotgun (WGS) entry which is preliminary data.</text>
</comment>
<reference evidence="12" key="1">
    <citation type="journal article" date="2019" name="Int. J. Syst. Evol. Microbiol.">
        <title>The Global Catalogue of Microorganisms (GCM) 10K type strain sequencing project: providing services to taxonomists for standard genome sequencing and annotation.</title>
        <authorList>
            <consortium name="The Broad Institute Genomics Platform"/>
            <consortium name="The Broad Institute Genome Sequencing Center for Infectious Disease"/>
            <person name="Wu L."/>
            <person name="Ma J."/>
        </authorList>
    </citation>
    <scope>NUCLEOTIDE SEQUENCE [LARGE SCALE GENOMIC DNA]</scope>
    <source>
        <strain evidence="12">JCM 17021</strain>
    </source>
</reference>
<keyword evidence="3" id="KW-0349">Heme</keyword>
<dbReference type="RefSeq" id="WP_345069903.1">
    <property type="nucleotide sequence ID" value="NZ_BAABCN010000018.1"/>
</dbReference>
<dbReference type="EMBL" id="BAABCN010000018">
    <property type="protein sequence ID" value="GAA3896184.1"/>
    <property type="molecule type" value="Genomic_DNA"/>
</dbReference>
<evidence type="ECO:0000256" key="8">
    <source>
        <dbReference type="ARBA" id="ARBA00025737"/>
    </source>
</evidence>
<proteinExistence type="inferred from homology"/>
<organism evidence="11 12">
    <name type="scientific">Leifsonia kafniensis</name>
    <dbReference type="NCBI Taxonomy" id="475957"/>
    <lineage>
        <taxon>Bacteria</taxon>
        <taxon>Bacillati</taxon>
        <taxon>Actinomycetota</taxon>
        <taxon>Actinomycetes</taxon>
        <taxon>Micrococcales</taxon>
        <taxon>Microbacteriaceae</taxon>
        <taxon>Leifsonia</taxon>
    </lineage>
</organism>
<evidence type="ECO:0000256" key="1">
    <source>
        <dbReference type="ARBA" id="ARBA00001970"/>
    </source>
</evidence>
<dbReference type="PANTHER" id="PTHR30521">
    <property type="entry name" value="DEFERROCHELATASE/PEROXIDASE"/>
    <property type="match status" value="1"/>
</dbReference>
<protein>
    <submittedName>
        <fullName evidence="11">Iron uptake transporter deferrochelatase/peroxidase subunit</fullName>
    </submittedName>
</protein>
<comment type="similarity">
    <text evidence="8">Belongs to the DyP-type peroxidase family.</text>
</comment>
<dbReference type="PROSITE" id="PS51404">
    <property type="entry name" value="DYP_PEROXIDASE"/>
    <property type="match status" value="1"/>
</dbReference>
<dbReference type="InterPro" id="IPR048328">
    <property type="entry name" value="Dyp_perox_C"/>
</dbReference>
<evidence type="ECO:0000259" key="10">
    <source>
        <dbReference type="Pfam" id="PF20628"/>
    </source>
</evidence>
<dbReference type="InterPro" id="IPR006311">
    <property type="entry name" value="TAT_signal"/>
</dbReference>
<keyword evidence="5" id="KW-0732">Signal</keyword>